<evidence type="ECO:0000313" key="3">
    <source>
        <dbReference type="Proteomes" id="UP000179214"/>
    </source>
</evidence>
<gene>
    <name evidence="2" type="ORF">A3F47_00930</name>
</gene>
<evidence type="ECO:0000313" key="2">
    <source>
        <dbReference type="EMBL" id="OGZ69538.1"/>
    </source>
</evidence>
<dbReference type="InterPro" id="IPR014717">
    <property type="entry name" value="Transl_elong_EF1B/ribsomal_bS6"/>
</dbReference>
<comment type="caution">
    <text evidence="2">The sequence shown here is derived from an EMBL/GenBank/DDBJ whole genome shotgun (WGS) entry which is preliminary data.</text>
</comment>
<dbReference type="Proteomes" id="UP000179214">
    <property type="component" value="Unassembled WGS sequence"/>
</dbReference>
<keyword evidence="1" id="KW-0812">Transmembrane</keyword>
<name>A0A1G2I659_9BACT</name>
<evidence type="ECO:0008006" key="4">
    <source>
        <dbReference type="Google" id="ProtNLM"/>
    </source>
</evidence>
<evidence type="ECO:0000256" key="1">
    <source>
        <dbReference type="SAM" id="Phobius"/>
    </source>
</evidence>
<keyword evidence="1" id="KW-0472">Membrane</keyword>
<dbReference type="AlphaFoldDB" id="A0A1G2I659"/>
<dbReference type="InterPro" id="IPR007445">
    <property type="entry name" value="PilO"/>
</dbReference>
<dbReference type="GO" id="GO:0043107">
    <property type="term" value="P:type IV pilus-dependent motility"/>
    <property type="evidence" value="ECO:0007669"/>
    <property type="project" value="InterPro"/>
</dbReference>
<dbReference type="EMBL" id="MHOV01000033">
    <property type="protein sequence ID" value="OGZ69538.1"/>
    <property type="molecule type" value="Genomic_DNA"/>
</dbReference>
<protein>
    <recommendedName>
        <fullName evidence="4">Pilus assembly protein PilO</fullName>
    </recommendedName>
</protein>
<organism evidence="2 3">
    <name type="scientific">Candidatus Staskawiczbacteria bacterium RIFCSPHIGHO2_12_FULL_38_11</name>
    <dbReference type="NCBI Taxonomy" id="1802209"/>
    <lineage>
        <taxon>Bacteria</taxon>
        <taxon>Candidatus Staskawicziibacteriota</taxon>
    </lineage>
</organism>
<sequence>MEINKPIATIIILVITLVIIFLFAWPKYQEFSDLQKQLIEKQSEYNGKSVYFQKIAQTILEIENKKDSLEKINNALPDSVAFAPLVYFLQTKGAETGLILQTITFSQIPVSSVDIQQTALPDTGGLREVKEIGLTVSMLGNYQGLKNFLSALEKSSRIFEVNTISFASQSSAARASNQQNQSQIYNFALSLKTHTY</sequence>
<accession>A0A1G2I659</accession>
<dbReference type="GO" id="GO:0043683">
    <property type="term" value="P:type IV pilus assembly"/>
    <property type="evidence" value="ECO:0007669"/>
    <property type="project" value="InterPro"/>
</dbReference>
<dbReference type="Pfam" id="PF04350">
    <property type="entry name" value="PilO"/>
    <property type="match status" value="1"/>
</dbReference>
<reference evidence="2 3" key="1">
    <citation type="journal article" date="2016" name="Nat. Commun.">
        <title>Thousands of microbial genomes shed light on interconnected biogeochemical processes in an aquifer system.</title>
        <authorList>
            <person name="Anantharaman K."/>
            <person name="Brown C.T."/>
            <person name="Hug L.A."/>
            <person name="Sharon I."/>
            <person name="Castelle C.J."/>
            <person name="Probst A.J."/>
            <person name="Thomas B.C."/>
            <person name="Singh A."/>
            <person name="Wilkins M.J."/>
            <person name="Karaoz U."/>
            <person name="Brodie E.L."/>
            <person name="Williams K.H."/>
            <person name="Hubbard S.S."/>
            <person name="Banfield J.F."/>
        </authorList>
    </citation>
    <scope>NUCLEOTIDE SEQUENCE [LARGE SCALE GENOMIC DNA]</scope>
</reference>
<proteinExistence type="predicted"/>
<keyword evidence="1" id="KW-1133">Transmembrane helix</keyword>
<feature type="transmembrane region" description="Helical" evidence="1">
    <location>
        <begin position="6"/>
        <end position="25"/>
    </location>
</feature>
<dbReference type="Gene3D" id="3.30.70.60">
    <property type="match status" value="1"/>
</dbReference>